<evidence type="ECO:0000313" key="1">
    <source>
        <dbReference type="Proteomes" id="UP000228380"/>
    </source>
</evidence>
<dbReference type="PANTHER" id="PTHR31286">
    <property type="entry name" value="GLYCINE-RICH CELL WALL STRUCTURAL PROTEIN 1.8-LIKE"/>
    <property type="match status" value="1"/>
</dbReference>
<accession>A0A8B9A2T5</accession>
<proteinExistence type="predicted"/>
<dbReference type="InterPro" id="IPR040256">
    <property type="entry name" value="At4g02000-like"/>
</dbReference>
<dbReference type="Proteomes" id="UP000228380">
    <property type="component" value="Chromosome 1"/>
</dbReference>
<protein>
    <submittedName>
        <fullName evidence="2">Uncharacterized protein LOC120110087</fullName>
    </submittedName>
</protein>
<dbReference type="RefSeq" id="XP_038979962.1">
    <property type="nucleotide sequence ID" value="XM_039124034.1"/>
</dbReference>
<evidence type="ECO:0000313" key="2">
    <source>
        <dbReference type="RefSeq" id="XP_038979962.1"/>
    </source>
</evidence>
<sequence length="175" mass="19899">MRVLGLLEKKVEASRQAWESTALIARSLSRWVSADWVARDIKARLKLDYKMEAFPMVDDNLALQFRGEEDWNAAIVDSPLVAGQVLAMEPWASNFVLGVDLVKKMLVWFRLASLPLEYYEKESILDIAAAARCPLALDEFTDPPQKLGYTWIKLEIDIAEPLKLRIFIQGGARTF</sequence>
<dbReference type="GeneID" id="120110087"/>
<keyword evidence="1" id="KW-1185">Reference proteome</keyword>
<organism evidence="1 2">
    <name type="scientific">Phoenix dactylifera</name>
    <name type="common">Date palm</name>
    <dbReference type="NCBI Taxonomy" id="42345"/>
    <lineage>
        <taxon>Eukaryota</taxon>
        <taxon>Viridiplantae</taxon>
        <taxon>Streptophyta</taxon>
        <taxon>Embryophyta</taxon>
        <taxon>Tracheophyta</taxon>
        <taxon>Spermatophyta</taxon>
        <taxon>Magnoliopsida</taxon>
        <taxon>Liliopsida</taxon>
        <taxon>Arecaceae</taxon>
        <taxon>Coryphoideae</taxon>
        <taxon>Phoeniceae</taxon>
        <taxon>Phoenix</taxon>
    </lineage>
</organism>
<name>A0A8B9A2T5_PHODC</name>
<dbReference type="PANTHER" id="PTHR31286:SF99">
    <property type="entry name" value="DUF4283 DOMAIN-CONTAINING PROTEIN"/>
    <property type="match status" value="1"/>
</dbReference>
<dbReference type="AlphaFoldDB" id="A0A8B9A2T5"/>
<dbReference type="KEGG" id="pda:120110087"/>
<dbReference type="OrthoDB" id="1096772at2759"/>
<reference evidence="1" key="1">
    <citation type="journal article" date="2019" name="Nat. Commun.">
        <title>Genome-wide association mapping of date palm fruit traits.</title>
        <authorList>
            <person name="Hazzouri K.M."/>
            <person name="Gros-Balthazard M."/>
            <person name="Flowers J.M."/>
            <person name="Copetti D."/>
            <person name="Lemansour A."/>
            <person name="Lebrun M."/>
            <person name="Masmoudi K."/>
            <person name="Ferrand S."/>
            <person name="Dhar M.I."/>
            <person name="Fresquez Z.A."/>
            <person name="Rosas U."/>
            <person name="Zhang J."/>
            <person name="Talag J."/>
            <person name="Lee S."/>
            <person name="Kudrna D."/>
            <person name="Powell R.F."/>
            <person name="Leitch I.J."/>
            <person name="Krueger R.R."/>
            <person name="Wing R.A."/>
            <person name="Amiri K.M.A."/>
            <person name="Purugganan M.D."/>
        </authorList>
    </citation>
    <scope>NUCLEOTIDE SEQUENCE [LARGE SCALE GENOMIC DNA]</scope>
    <source>
        <strain evidence="1">cv. Khalas</strain>
    </source>
</reference>
<reference evidence="2" key="2">
    <citation type="submission" date="2025-08" db="UniProtKB">
        <authorList>
            <consortium name="RefSeq"/>
        </authorList>
    </citation>
    <scope>IDENTIFICATION</scope>
    <source>
        <tissue evidence="2">Young leaves</tissue>
    </source>
</reference>
<gene>
    <name evidence="2" type="primary">LOC120110087</name>
</gene>